<dbReference type="OrthoDB" id="9809450at2"/>
<dbReference type="InterPro" id="IPR003439">
    <property type="entry name" value="ABC_transporter-like_ATP-bd"/>
</dbReference>
<keyword evidence="5" id="KW-1185">Reference proteome</keyword>
<dbReference type="eggNOG" id="COG1129">
    <property type="taxonomic scope" value="Bacteria"/>
</dbReference>
<dbReference type="HOGENOM" id="CLU_000604_83_0_7"/>
<protein>
    <submittedName>
        <fullName evidence="4">ABC-type multidrug transport system, ATPase component</fullName>
    </submittedName>
</protein>
<dbReference type="PROSITE" id="PS50893">
    <property type="entry name" value="ABC_TRANSPORTER_2"/>
    <property type="match status" value="2"/>
</dbReference>
<organism evidence="4 5">
    <name type="scientific">Desulfobacter postgatei 2ac9</name>
    <dbReference type="NCBI Taxonomy" id="879212"/>
    <lineage>
        <taxon>Bacteria</taxon>
        <taxon>Pseudomonadati</taxon>
        <taxon>Thermodesulfobacteriota</taxon>
        <taxon>Desulfobacteria</taxon>
        <taxon>Desulfobacterales</taxon>
        <taxon>Desulfobacteraceae</taxon>
        <taxon>Desulfobacter</taxon>
    </lineage>
</organism>
<dbReference type="InterPro" id="IPR027417">
    <property type="entry name" value="P-loop_NTPase"/>
</dbReference>
<sequence>MNSTVSSVSSTSVALSTKDTDVENAPLMHANCVCKIFDNAGGKKITALDAISLKIFQGRVTGLVGADGAGKTTLIRIAAGLLVPTAGQMTLLGLDSVDHSLEIQSRVGYMPQKFGLYQDLTVIENLRLYADLQGVALKARHDRFDKLLAMTDLAPYTRRRAGALSGGMKQKLGLACALVKSPELLLLDEPTVGVDPVSRRELWKIVYELVEKERIGVLVSTAYLDEAQRCDQVKVLHQGRLLDQGSPDKFTAGMQGRVFLAAPDEQMRARQIYTRLAGQEGIADATIRSGRVRVVLDSSSLPENGNTQDAGKQKIATLLKRDAGTITTATPSFEDAFMALIPRGDAQLHRPVPDQKKPWIPEPSSGDDAAVITNNLCKKFGDFTAVSDLTLDVRRGEIFGLLGPNGAGKSTTFRMLCGLLPATSGEIRVAGRNLRRSRAKARARLGYMAQQFSLYGQLSVEENFKFFGRAYGLSGSWLKDRMAWAYTEFGLGVWRDKPAGTLPGGYKQRLSMATALLHEPDILFLDEPTSGVDPFARREFWLRINGFAEQGVTVIVTTHFMEEAEYCDRMVIISRGKTLAMGTPGEIRSLAGTPENPEPTMDDAFIVLSEGDRS</sequence>
<dbReference type="CDD" id="cd03230">
    <property type="entry name" value="ABC_DR_subfamily_A"/>
    <property type="match status" value="1"/>
</dbReference>
<dbReference type="PROSITE" id="PS00211">
    <property type="entry name" value="ABC_TRANSPORTER_1"/>
    <property type="match status" value="1"/>
</dbReference>
<evidence type="ECO:0000256" key="2">
    <source>
        <dbReference type="ARBA" id="ARBA00022840"/>
    </source>
</evidence>
<evidence type="ECO:0000259" key="3">
    <source>
        <dbReference type="PROSITE" id="PS50893"/>
    </source>
</evidence>
<dbReference type="Pfam" id="PF00005">
    <property type="entry name" value="ABC_tran"/>
    <property type="match status" value="2"/>
</dbReference>
<dbReference type="Proteomes" id="UP000005778">
    <property type="component" value="Chromosome"/>
</dbReference>
<dbReference type="STRING" id="879212.DespoDRAFT_00345"/>
<feature type="domain" description="ABC transporter" evidence="3">
    <location>
        <begin position="28"/>
        <end position="263"/>
    </location>
</feature>
<dbReference type="PANTHER" id="PTHR43038:SF3">
    <property type="entry name" value="ABC TRANSPORTER G FAMILY MEMBER 20 ISOFORM X1"/>
    <property type="match status" value="1"/>
</dbReference>
<dbReference type="RefSeq" id="WP_004070907.1">
    <property type="nucleotide sequence ID" value="NZ_CM001488.1"/>
</dbReference>
<gene>
    <name evidence="4" type="ORF">DespoDRAFT_00345</name>
</gene>
<feature type="domain" description="ABC transporter" evidence="3">
    <location>
        <begin position="371"/>
        <end position="600"/>
    </location>
</feature>
<dbReference type="Gene3D" id="3.40.50.300">
    <property type="entry name" value="P-loop containing nucleotide triphosphate hydrolases"/>
    <property type="match status" value="2"/>
</dbReference>
<keyword evidence="2" id="KW-0067">ATP-binding</keyword>
<evidence type="ECO:0000256" key="1">
    <source>
        <dbReference type="ARBA" id="ARBA00022741"/>
    </source>
</evidence>
<evidence type="ECO:0000313" key="4">
    <source>
        <dbReference type="EMBL" id="EIM62375.1"/>
    </source>
</evidence>
<evidence type="ECO:0000313" key="5">
    <source>
        <dbReference type="Proteomes" id="UP000005778"/>
    </source>
</evidence>
<reference evidence="4 5" key="1">
    <citation type="submission" date="2011-09" db="EMBL/GenBank/DDBJ databases">
        <authorList>
            <consortium name="US DOE Joint Genome Institute (JGI-PGF)"/>
            <person name="Lucas S."/>
            <person name="Han J."/>
            <person name="Lapidus A."/>
            <person name="Cheng J.-F."/>
            <person name="Goodwin L."/>
            <person name="Pitluck S."/>
            <person name="Peters L."/>
            <person name="Land M.L."/>
            <person name="Hauser L."/>
            <person name="Orellana R."/>
            <person name="Lovley D."/>
            <person name="Woyke T.J."/>
        </authorList>
    </citation>
    <scope>NUCLEOTIDE SEQUENCE [LARGE SCALE GENOMIC DNA]</scope>
    <source>
        <strain evidence="4 5">2ac9</strain>
    </source>
</reference>
<dbReference type="PANTHER" id="PTHR43038">
    <property type="entry name" value="ATP-BINDING CASSETTE, SUB-FAMILY H, MEMBER 1"/>
    <property type="match status" value="1"/>
</dbReference>
<dbReference type="SMART" id="SM00382">
    <property type="entry name" value="AAA"/>
    <property type="match status" value="2"/>
</dbReference>
<dbReference type="InterPro" id="IPR017871">
    <property type="entry name" value="ABC_transporter-like_CS"/>
</dbReference>
<reference evidence="4 5" key="2">
    <citation type="submission" date="2012-02" db="EMBL/GenBank/DDBJ databases">
        <title>Improved High-Quality Draft sequence of Desulfobacter postgatei 2ac9.</title>
        <authorList>
            <consortium name="US DOE Joint Genome Institute"/>
            <person name="Lucas S."/>
            <person name="Han J."/>
            <person name="Lapidus A."/>
            <person name="Cheng J.-F."/>
            <person name="Goodwin L."/>
            <person name="Pitluck S."/>
            <person name="Peters L."/>
            <person name="Ovchinnikova G."/>
            <person name="Held B."/>
            <person name="Detter J.C."/>
            <person name="Han C."/>
            <person name="Tapia R."/>
            <person name="Land M."/>
            <person name="Hauser L."/>
            <person name="Kyrpides N."/>
            <person name="Ivanova N."/>
            <person name="Pagani I."/>
            <person name="Orellana R."/>
            <person name="Lovley D."/>
            <person name="Woyke T."/>
        </authorList>
    </citation>
    <scope>NUCLEOTIDE SEQUENCE [LARGE SCALE GENOMIC DNA]</scope>
    <source>
        <strain evidence="4 5">2ac9</strain>
    </source>
</reference>
<dbReference type="GO" id="GO:0016887">
    <property type="term" value="F:ATP hydrolysis activity"/>
    <property type="evidence" value="ECO:0007669"/>
    <property type="project" value="InterPro"/>
</dbReference>
<dbReference type="EMBL" id="CM001488">
    <property type="protein sequence ID" value="EIM62375.1"/>
    <property type="molecule type" value="Genomic_DNA"/>
</dbReference>
<keyword evidence="1" id="KW-0547">Nucleotide-binding</keyword>
<accession>I5AYR2</accession>
<dbReference type="AlphaFoldDB" id="I5AYR2"/>
<dbReference type="GO" id="GO:0005524">
    <property type="term" value="F:ATP binding"/>
    <property type="evidence" value="ECO:0007669"/>
    <property type="project" value="UniProtKB-KW"/>
</dbReference>
<dbReference type="SUPFAM" id="SSF52540">
    <property type="entry name" value="P-loop containing nucleoside triphosphate hydrolases"/>
    <property type="match status" value="2"/>
</dbReference>
<dbReference type="InterPro" id="IPR003593">
    <property type="entry name" value="AAA+_ATPase"/>
</dbReference>
<name>I5AYR2_9BACT</name>
<proteinExistence type="predicted"/>